<comment type="caution">
    <text evidence="1">The sequence shown here is derived from an EMBL/GenBank/DDBJ whole genome shotgun (WGS) entry which is preliminary data.</text>
</comment>
<gene>
    <name evidence="1" type="ORF">WICMUC_005942</name>
</gene>
<dbReference type="OrthoDB" id="6222486at2759"/>
<name>A0A9P8P1S5_9ASCO</name>
<dbReference type="Proteomes" id="UP000769528">
    <property type="component" value="Unassembled WGS sequence"/>
</dbReference>
<evidence type="ECO:0000313" key="1">
    <source>
        <dbReference type="EMBL" id="KAH3663416.1"/>
    </source>
</evidence>
<dbReference type="EMBL" id="JAEUBF010001547">
    <property type="protein sequence ID" value="KAH3663416.1"/>
    <property type="molecule type" value="Genomic_DNA"/>
</dbReference>
<sequence>MTFTANSIPARIRHSGIHQTNTLYKENNILYLRGYKLTTDDNPLKLQGKGILITKEFDDFKKIADITEIKWFEREGEDSDIHEKINELYKLSEIIHE</sequence>
<organism evidence="1 2">
    <name type="scientific">Wickerhamomyces mucosus</name>
    <dbReference type="NCBI Taxonomy" id="1378264"/>
    <lineage>
        <taxon>Eukaryota</taxon>
        <taxon>Fungi</taxon>
        <taxon>Dikarya</taxon>
        <taxon>Ascomycota</taxon>
        <taxon>Saccharomycotina</taxon>
        <taxon>Saccharomycetes</taxon>
        <taxon>Phaffomycetales</taxon>
        <taxon>Wickerhamomycetaceae</taxon>
        <taxon>Wickerhamomyces</taxon>
    </lineage>
</organism>
<evidence type="ECO:0000313" key="2">
    <source>
        <dbReference type="Proteomes" id="UP000769528"/>
    </source>
</evidence>
<protein>
    <submittedName>
        <fullName evidence="1">Uncharacterized protein</fullName>
    </submittedName>
</protein>
<dbReference type="AlphaFoldDB" id="A0A9P8P1S5"/>
<keyword evidence="2" id="KW-1185">Reference proteome</keyword>
<accession>A0A9P8P1S5</accession>
<proteinExistence type="predicted"/>
<reference evidence="1" key="1">
    <citation type="journal article" date="2021" name="Open Biol.">
        <title>Shared evolutionary footprints suggest mitochondrial oxidative damage underlies multiple complex I losses in fungi.</title>
        <authorList>
            <person name="Schikora-Tamarit M.A."/>
            <person name="Marcet-Houben M."/>
            <person name="Nosek J."/>
            <person name="Gabaldon T."/>
        </authorList>
    </citation>
    <scope>NUCLEOTIDE SEQUENCE</scope>
    <source>
        <strain evidence="1">CBS6341</strain>
    </source>
</reference>
<reference evidence="1" key="2">
    <citation type="submission" date="2021-01" db="EMBL/GenBank/DDBJ databases">
        <authorList>
            <person name="Schikora-Tamarit M.A."/>
        </authorList>
    </citation>
    <scope>NUCLEOTIDE SEQUENCE</scope>
    <source>
        <strain evidence="1">CBS6341</strain>
    </source>
</reference>